<evidence type="ECO:0000259" key="10">
    <source>
        <dbReference type="PROSITE" id="PS50126"/>
    </source>
</evidence>
<evidence type="ECO:0000313" key="11">
    <source>
        <dbReference type="EMBL" id="EFR42881.1"/>
    </source>
</evidence>
<dbReference type="Pfam" id="PF17876">
    <property type="entry name" value="CSD2"/>
    <property type="match status" value="1"/>
</dbReference>
<dbReference type="InterPro" id="IPR004476">
    <property type="entry name" value="RNase_II/RNase_R"/>
</dbReference>
<dbReference type="SMART" id="SM00955">
    <property type="entry name" value="RNB"/>
    <property type="match status" value="1"/>
</dbReference>
<comment type="function">
    <text evidence="8">3'-5' exoribonuclease that releases 5'-nucleoside monophosphates and is involved in maturation of structured RNAs.</text>
</comment>
<feature type="compositionally biased region" description="Basic residues" evidence="9">
    <location>
        <begin position="662"/>
        <end position="675"/>
    </location>
</feature>
<dbReference type="HAMAP" id="MF_01895">
    <property type="entry name" value="RNase_R"/>
    <property type="match status" value="1"/>
</dbReference>
<dbReference type="Pfam" id="PF08206">
    <property type="entry name" value="OB_RNB"/>
    <property type="match status" value="1"/>
</dbReference>
<evidence type="ECO:0000313" key="12">
    <source>
        <dbReference type="Proteomes" id="UP000004594"/>
    </source>
</evidence>
<evidence type="ECO:0000256" key="8">
    <source>
        <dbReference type="HAMAP-Rule" id="MF_01895"/>
    </source>
</evidence>
<dbReference type="InterPro" id="IPR040476">
    <property type="entry name" value="CSD2"/>
</dbReference>
<comment type="catalytic activity">
    <reaction evidence="1 8">
        <text>Exonucleolytic cleavage in the 3'- to 5'-direction to yield nucleoside 5'-phosphates.</text>
        <dbReference type="EC" id="3.1.13.1"/>
    </reaction>
</comment>
<dbReference type="SMART" id="SM00316">
    <property type="entry name" value="S1"/>
    <property type="match status" value="2"/>
</dbReference>
<dbReference type="AlphaFoldDB" id="E4L8K8"/>
<dbReference type="RefSeq" id="WP_007554510.1">
    <property type="nucleotide sequence ID" value="NZ_AENT01000015.1"/>
</dbReference>
<comment type="caution">
    <text evidence="11">The sequence shown here is derived from an EMBL/GenBank/DDBJ whole genome shotgun (WGS) entry which is preliminary data.</text>
</comment>
<dbReference type="eggNOG" id="COG0557">
    <property type="taxonomic scope" value="Bacteria"/>
</dbReference>
<dbReference type="InterPro" id="IPR003029">
    <property type="entry name" value="S1_domain"/>
</dbReference>
<feature type="domain" description="S1 motif" evidence="10">
    <location>
        <begin position="565"/>
        <end position="645"/>
    </location>
</feature>
<dbReference type="EC" id="3.1.13.1" evidence="8"/>
<evidence type="ECO:0000256" key="6">
    <source>
        <dbReference type="ARBA" id="ARBA00022839"/>
    </source>
</evidence>
<name>E4L8K8_9FIRM</name>
<evidence type="ECO:0000256" key="4">
    <source>
        <dbReference type="ARBA" id="ARBA00022722"/>
    </source>
</evidence>
<proteinExistence type="inferred from homology"/>
<dbReference type="Pfam" id="PF00575">
    <property type="entry name" value="S1"/>
    <property type="match status" value="1"/>
</dbReference>
<evidence type="ECO:0000256" key="2">
    <source>
        <dbReference type="ARBA" id="ARBA00004496"/>
    </source>
</evidence>
<dbReference type="PANTHER" id="PTHR23355">
    <property type="entry name" value="RIBONUCLEASE"/>
    <property type="match status" value="1"/>
</dbReference>
<comment type="subcellular location">
    <subcellularLocation>
        <location evidence="2 8">Cytoplasm</location>
    </subcellularLocation>
</comment>
<dbReference type="GO" id="GO:0005829">
    <property type="term" value="C:cytosol"/>
    <property type="evidence" value="ECO:0007669"/>
    <property type="project" value="TreeGrafter"/>
</dbReference>
<protein>
    <recommendedName>
        <fullName evidence="8">Ribonuclease R</fullName>
        <shortName evidence="8">RNase R</shortName>
        <ecNumber evidence="8">3.1.13.1</ecNumber>
    </recommendedName>
</protein>
<dbReference type="NCBIfam" id="TIGR00358">
    <property type="entry name" value="3_prime_RNase"/>
    <property type="match status" value="1"/>
</dbReference>
<evidence type="ECO:0000256" key="7">
    <source>
        <dbReference type="ARBA" id="ARBA00022884"/>
    </source>
</evidence>
<keyword evidence="3 8" id="KW-0963">Cytoplasm</keyword>
<keyword evidence="7 8" id="KW-0694">RNA-binding</keyword>
<dbReference type="InterPro" id="IPR022966">
    <property type="entry name" value="RNase_II/R_CS"/>
</dbReference>
<dbReference type="OrthoDB" id="9764149at2"/>
<reference evidence="11 12" key="1">
    <citation type="submission" date="2010-11" db="EMBL/GenBank/DDBJ databases">
        <authorList>
            <person name="Durkin A.S."/>
            <person name="Madupu R."/>
            <person name="Torralba M."/>
            <person name="Gillis M."/>
            <person name="Methe B."/>
            <person name="Sutton G."/>
            <person name="Nelson K.E."/>
        </authorList>
    </citation>
    <scope>NUCLEOTIDE SEQUENCE [LARGE SCALE GENOMIC DNA]</scope>
    <source>
        <strain evidence="11 12">UPII 345-E</strain>
    </source>
</reference>
<dbReference type="InterPro" id="IPR012340">
    <property type="entry name" value="NA-bd_OB-fold"/>
</dbReference>
<keyword evidence="4 8" id="KW-0540">Nuclease</keyword>
<dbReference type="InterPro" id="IPR013223">
    <property type="entry name" value="RNase_B_OB_dom"/>
</dbReference>
<dbReference type="InterPro" id="IPR011805">
    <property type="entry name" value="RNase_R"/>
</dbReference>
<dbReference type="Proteomes" id="UP000004594">
    <property type="component" value="Unassembled WGS sequence"/>
</dbReference>
<dbReference type="Pfam" id="PF00773">
    <property type="entry name" value="RNB"/>
    <property type="match status" value="1"/>
</dbReference>
<evidence type="ECO:0000256" key="9">
    <source>
        <dbReference type="SAM" id="MobiDB-lite"/>
    </source>
</evidence>
<dbReference type="GO" id="GO:0006402">
    <property type="term" value="P:mRNA catabolic process"/>
    <property type="evidence" value="ECO:0007669"/>
    <property type="project" value="TreeGrafter"/>
</dbReference>
<accession>E4L8K8</accession>
<sequence>MERKILKVYKPGAIVEGIYQSCGDKFGFLITDEFHEDVYISKSDRLNALNGDTIEVKIIFSYYGRHRNEGAVKRIIARANDTFTGTFKKTRFGGEVEPLDAKIPIIIDVLDGDTKNAQTGQRVTVKIDRWPGRRSNAQGIITEILGYEGDAGVDIDTIVAEHRLPHIFGNKVLEEAKSLSEKIIPERNIEDYRNLQLITIDGADSKDLDDAVHCEKTENGNFILGVHIADVSRYVKKAGELDKEAYKRGTSVYLSDRVIPMLPFKLSNDLCSLNANKDRYAVSCIMEVTREGKIKTKKITPSIIRVSRRCTYPEINQIFEENIISEELKPFVPMLSDFRECTEILRKERIQRGALEFDFPEYKVILDKEGKPLRIEKRIRGISERMIEDAMIAANETVARFLKKTGNTSVYRIHEIPDNDKIKNLRKLMEVCAIPIKIPEKVQPEDLQKLLRYVKDKDIEYAIQAMTLRSLQQARYSTENEGHFGIASTCYTHFTSPIRRYPDLMVHRLIKDALTKQKSKSEREKETEFLVKAVEHCSETEQNATQIERDVTDLKITEYMTAFVGEPFDAQITGVTSFGIFVGLENGAEGLVHVNDMEDDEYVYMEDTMLLKGKYSGKTYHLGMPLKVTLVKADTEKKELDFIIGELKSPLDMFNEQNTKTNTKKKKKKLKNKRN</sequence>
<keyword evidence="5 8" id="KW-0378">Hydrolase</keyword>
<evidence type="ECO:0000256" key="1">
    <source>
        <dbReference type="ARBA" id="ARBA00001849"/>
    </source>
</evidence>
<feature type="region of interest" description="Disordered" evidence="9">
    <location>
        <begin position="655"/>
        <end position="675"/>
    </location>
</feature>
<comment type="similarity">
    <text evidence="8">Belongs to the RNR ribonuclease family. RNase R subfamily.</text>
</comment>
<dbReference type="Gene3D" id="2.40.50.140">
    <property type="entry name" value="Nucleic acid-binding proteins"/>
    <property type="match status" value="2"/>
</dbReference>
<organism evidence="11 12">
    <name type="scientific">Dialister micraerophilus UPII 345-E</name>
    <dbReference type="NCBI Taxonomy" id="910314"/>
    <lineage>
        <taxon>Bacteria</taxon>
        <taxon>Bacillati</taxon>
        <taxon>Bacillota</taxon>
        <taxon>Negativicutes</taxon>
        <taxon>Veillonellales</taxon>
        <taxon>Veillonellaceae</taxon>
        <taxon>Dialister</taxon>
    </lineage>
</organism>
<evidence type="ECO:0000256" key="3">
    <source>
        <dbReference type="ARBA" id="ARBA00022490"/>
    </source>
</evidence>
<dbReference type="SUPFAM" id="SSF50249">
    <property type="entry name" value="Nucleic acid-binding proteins"/>
    <property type="match status" value="4"/>
</dbReference>
<dbReference type="GO" id="GO:0003723">
    <property type="term" value="F:RNA binding"/>
    <property type="evidence" value="ECO:0007669"/>
    <property type="project" value="UniProtKB-UniRule"/>
</dbReference>
<dbReference type="NCBIfam" id="TIGR02063">
    <property type="entry name" value="RNase_R"/>
    <property type="match status" value="1"/>
</dbReference>
<dbReference type="CDD" id="cd04471">
    <property type="entry name" value="S1_RNase_R"/>
    <property type="match status" value="1"/>
</dbReference>
<dbReference type="GO" id="GO:0008859">
    <property type="term" value="F:exoribonuclease II activity"/>
    <property type="evidence" value="ECO:0007669"/>
    <property type="project" value="UniProtKB-UniRule"/>
</dbReference>
<dbReference type="EMBL" id="AENT01000015">
    <property type="protein sequence ID" value="EFR42881.1"/>
    <property type="molecule type" value="Genomic_DNA"/>
</dbReference>
<dbReference type="InterPro" id="IPR050180">
    <property type="entry name" value="RNR_Ribonuclease"/>
</dbReference>
<dbReference type="PROSITE" id="PS01175">
    <property type="entry name" value="RIBONUCLEASE_II"/>
    <property type="match status" value="1"/>
</dbReference>
<dbReference type="PANTHER" id="PTHR23355:SF9">
    <property type="entry name" value="DIS3-LIKE EXONUCLEASE 2"/>
    <property type="match status" value="1"/>
</dbReference>
<dbReference type="InterPro" id="IPR001900">
    <property type="entry name" value="RNase_II/R"/>
</dbReference>
<gene>
    <name evidence="8 11" type="primary">rnr</name>
    <name evidence="11" type="ORF">HMPREF9220_0681</name>
</gene>
<evidence type="ECO:0000256" key="5">
    <source>
        <dbReference type="ARBA" id="ARBA00022801"/>
    </source>
</evidence>
<keyword evidence="6 8" id="KW-0269">Exonuclease</keyword>
<dbReference type="PROSITE" id="PS50126">
    <property type="entry name" value="S1"/>
    <property type="match status" value="1"/>
</dbReference>